<dbReference type="EMBL" id="JAWMAJ010000331">
    <property type="protein sequence ID" value="MDV7223540.1"/>
    <property type="molecule type" value="Genomic_DNA"/>
</dbReference>
<dbReference type="InterPro" id="IPR002559">
    <property type="entry name" value="Transposase_11"/>
</dbReference>
<dbReference type="PANTHER" id="PTHR30007:SF1">
    <property type="entry name" value="BLR1914 PROTEIN"/>
    <property type="match status" value="1"/>
</dbReference>
<evidence type="ECO:0000313" key="4">
    <source>
        <dbReference type="EMBL" id="MDV7223540.1"/>
    </source>
</evidence>
<organism evidence="4 5">
    <name type="scientific">Streptomyces prunicolor</name>
    <dbReference type="NCBI Taxonomy" id="67348"/>
    <lineage>
        <taxon>Bacteria</taxon>
        <taxon>Bacillati</taxon>
        <taxon>Actinomycetota</taxon>
        <taxon>Actinomycetes</taxon>
        <taxon>Kitasatosporales</taxon>
        <taxon>Streptomycetaceae</taxon>
        <taxon>Streptomyces</taxon>
    </lineage>
</organism>
<feature type="domain" description="Transposase IS4-like" evidence="2">
    <location>
        <begin position="106"/>
        <end position="213"/>
    </location>
</feature>
<feature type="region of interest" description="Disordered" evidence="1">
    <location>
        <begin position="114"/>
        <end position="140"/>
    </location>
</feature>
<dbReference type="RefSeq" id="WP_317775962.1">
    <property type="nucleotide sequence ID" value="NZ_JAWMAJ010000331.1"/>
</dbReference>
<proteinExistence type="predicted"/>
<keyword evidence="5" id="KW-1185">Reference proteome</keyword>
<dbReference type="NCBIfam" id="NF033580">
    <property type="entry name" value="transpos_IS5_3"/>
    <property type="match status" value="1"/>
</dbReference>
<reference evidence="4 5" key="1">
    <citation type="submission" date="2023-10" db="EMBL/GenBank/DDBJ databases">
        <title>Characterization of rhizosphere-enriched actinobacteria from wheat plants lab-grown on chernevaya soil.</title>
        <authorList>
            <person name="Tikhonova E.N."/>
            <person name="Konopkin A."/>
            <person name="Kravchenko I.K."/>
        </authorList>
    </citation>
    <scope>NUCLEOTIDE SEQUENCE [LARGE SCALE GENOMIC DNA]</scope>
    <source>
        <strain evidence="4 5">RR29</strain>
    </source>
</reference>
<dbReference type="InterPro" id="IPR025161">
    <property type="entry name" value="IS402-like_dom"/>
</dbReference>
<protein>
    <submittedName>
        <fullName evidence="4">IS5 family transposase</fullName>
    </submittedName>
</protein>
<dbReference type="Proteomes" id="UP001187346">
    <property type="component" value="Unassembled WGS sequence"/>
</dbReference>
<dbReference type="Pfam" id="PF01609">
    <property type="entry name" value="DDE_Tnp_1"/>
    <property type="match status" value="1"/>
</dbReference>
<evidence type="ECO:0000313" key="5">
    <source>
        <dbReference type="Proteomes" id="UP001187346"/>
    </source>
</evidence>
<gene>
    <name evidence="4" type="ORF">R5A26_47275</name>
</gene>
<sequence>MGKHQSRPWIVSDELWSLIEPLLPEPGPKLVEGRPRVPDRQALCGILFVLHTGIQWEYLPQELGFGSGMTCWRRLAAWNEAGVWDALHLVLLKKLRVAKKLDWSRAVIDSSHVRAARRGPKSGPSPVDRGRPGSKHHVLTDGQGIPLAVSLTGGNRNDVTQLLPLLDKVPAVAGVVGRPRHRPDALLADRGYDHDKYRRLLWARGIRPVIAERGTEHGSGLGIFRYVVERTIAWLHGFRRLRIRWERRDDIHEAFLGLATCLITHRHVQRLC</sequence>
<comment type="caution">
    <text evidence="4">The sequence shown here is derived from an EMBL/GenBank/DDBJ whole genome shotgun (WGS) entry which is preliminary data.</text>
</comment>
<name>A0ABU4FSJ6_9ACTN</name>
<dbReference type="PANTHER" id="PTHR30007">
    <property type="entry name" value="PHP DOMAIN PROTEIN"/>
    <property type="match status" value="1"/>
</dbReference>
<evidence type="ECO:0000259" key="2">
    <source>
        <dbReference type="Pfam" id="PF01609"/>
    </source>
</evidence>
<evidence type="ECO:0000256" key="1">
    <source>
        <dbReference type="SAM" id="MobiDB-lite"/>
    </source>
</evidence>
<dbReference type="Pfam" id="PF13340">
    <property type="entry name" value="DUF4096"/>
    <property type="match status" value="1"/>
</dbReference>
<evidence type="ECO:0000259" key="3">
    <source>
        <dbReference type="Pfam" id="PF13340"/>
    </source>
</evidence>
<accession>A0ABU4FSJ6</accession>
<feature type="domain" description="Insertion element IS402-like" evidence="3">
    <location>
        <begin position="11"/>
        <end position="88"/>
    </location>
</feature>